<keyword evidence="1" id="KW-0472">Membrane</keyword>
<reference evidence="2" key="1">
    <citation type="submission" date="2016-06" db="EMBL/GenBank/DDBJ databases">
        <title>Pandoraea oxalativorans DSM 23570 Genome Sequencing.</title>
        <authorList>
            <person name="Ee R."/>
            <person name="Lim Y.-L."/>
            <person name="Yong D."/>
            <person name="Yin W.-F."/>
            <person name="Chan K.-G."/>
        </authorList>
    </citation>
    <scope>NUCLEOTIDE SEQUENCE</scope>
    <source>
        <strain evidence="2">DSM 23570</strain>
    </source>
</reference>
<dbReference type="AlphaFoldDB" id="A0A0E3U4G1"/>
<evidence type="ECO:0000313" key="3">
    <source>
        <dbReference type="Proteomes" id="UP000035050"/>
    </source>
</evidence>
<organism evidence="2 3">
    <name type="scientific">Pandoraea oxalativorans</name>
    <dbReference type="NCBI Taxonomy" id="573737"/>
    <lineage>
        <taxon>Bacteria</taxon>
        <taxon>Pseudomonadati</taxon>
        <taxon>Pseudomonadota</taxon>
        <taxon>Betaproteobacteria</taxon>
        <taxon>Burkholderiales</taxon>
        <taxon>Burkholderiaceae</taxon>
        <taxon>Pandoraea</taxon>
    </lineage>
</organism>
<feature type="transmembrane region" description="Helical" evidence="1">
    <location>
        <begin position="18"/>
        <end position="40"/>
    </location>
</feature>
<name>A0A0E3U4G1_9BURK</name>
<keyword evidence="1" id="KW-0812">Transmembrane</keyword>
<protein>
    <submittedName>
        <fullName evidence="2">Uncharacterized protein</fullName>
    </submittedName>
</protein>
<evidence type="ECO:0000313" key="2">
    <source>
        <dbReference type="EMBL" id="AKC68259.1"/>
    </source>
</evidence>
<evidence type="ECO:0000256" key="1">
    <source>
        <dbReference type="SAM" id="Phobius"/>
    </source>
</evidence>
<dbReference type="EMBL" id="CP011253">
    <property type="protein sequence ID" value="AKC68259.1"/>
    <property type="molecule type" value="Genomic_DNA"/>
</dbReference>
<dbReference type="KEGG" id="pox:MB84_00490"/>
<sequence>MTACPDCADATPGMAASVVSTVAVATISGKVCLFMFVSLIQRCTAMFGILPCSPCRFDLLFCQMVCGNA</sequence>
<proteinExistence type="predicted"/>
<keyword evidence="1" id="KW-1133">Transmembrane helix</keyword>
<keyword evidence="3" id="KW-1185">Reference proteome</keyword>
<accession>A0A0E3U4G1</accession>
<dbReference type="HOGENOM" id="CLU_2772099_0_0_4"/>
<dbReference type="Proteomes" id="UP000035050">
    <property type="component" value="Chromosome"/>
</dbReference>
<gene>
    <name evidence="2" type="ORF">MB84_00490</name>
</gene>